<sequence>MNHRRKFNNEQRKCYNCGETSHYVNTCPSPKDARSNICIYQNETKDIDESSDSDGIAFIASYELRDDNWIIDSGESLHLTGKLDLLEDIKETAIVRIRTANNEIIQTNLVGKARVNNILIDNVYYARSVSANLLSYNLLKENEKILIDKKMNWYL</sequence>
<protein>
    <submittedName>
        <fullName evidence="4">CCHC-type domain-containing protein</fullName>
    </submittedName>
</protein>
<reference evidence="3" key="1">
    <citation type="submission" date="2014-07" db="EMBL/GenBank/DDBJ databases">
        <authorList>
            <person name="Martin A.A"/>
            <person name="De Silva N."/>
        </authorList>
    </citation>
    <scope>NUCLEOTIDE SEQUENCE</scope>
</reference>
<evidence type="ECO:0000313" key="4">
    <source>
        <dbReference type="WBParaSite" id="SVE_0175900.1"/>
    </source>
</evidence>
<dbReference type="GO" id="GO:0019899">
    <property type="term" value="F:enzyme binding"/>
    <property type="evidence" value="ECO:0007669"/>
    <property type="project" value="UniProtKB-ARBA"/>
</dbReference>
<dbReference type="InterPro" id="IPR036875">
    <property type="entry name" value="Znf_CCHC_sf"/>
</dbReference>
<evidence type="ECO:0000259" key="2">
    <source>
        <dbReference type="PROSITE" id="PS50158"/>
    </source>
</evidence>
<dbReference type="PROSITE" id="PS50158">
    <property type="entry name" value="ZF_CCHC"/>
    <property type="match status" value="1"/>
</dbReference>
<keyword evidence="3" id="KW-1185">Reference proteome</keyword>
<dbReference type="InterPro" id="IPR054722">
    <property type="entry name" value="PolX-like_BBD"/>
</dbReference>
<dbReference type="Proteomes" id="UP000035680">
    <property type="component" value="Unassembled WGS sequence"/>
</dbReference>
<dbReference type="Gene3D" id="4.10.60.10">
    <property type="entry name" value="Zinc finger, CCHC-type"/>
    <property type="match status" value="1"/>
</dbReference>
<dbReference type="GO" id="GO:0008270">
    <property type="term" value="F:zinc ion binding"/>
    <property type="evidence" value="ECO:0007669"/>
    <property type="project" value="UniProtKB-KW"/>
</dbReference>
<evidence type="ECO:0000256" key="1">
    <source>
        <dbReference type="PROSITE-ProRule" id="PRU00047"/>
    </source>
</evidence>
<dbReference type="Pfam" id="PF22936">
    <property type="entry name" value="Pol_BBD"/>
    <property type="match status" value="1"/>
</dbReference>
<evidence type="ECO:0000313" key="3">
    <source>
        <dbReference type="Proteomes" id="UP000035680"/>
    </source>
</evidence>
<name>A0A0K0EZ00_STRVS</name>
<dbReference type="SUPFAM" id="SSF57756">
    <property type="entry name" value="Retrovirus zinc finger-like domains"/>
    <property type="match status" value="1"/>
</dbReference>
<dbReference type="WBParaSite" id="SVE_0175900.1">
    <property type="protein sequence ID" value="SVE_0175900.1"/>
    <property type="gene ID" value="SVE_0175900"/>
</dbReference>
<dbReference type="AlphaFoldDB" id="A0A0K0EZ00"/>
<accession>A0A0K0EZ00</accession>
<proteinExistence type="predicted"/>
<keyword evidence="1" id="KW-0479">Metal-binding</keyword>
<keyword evidence="1" id="KW-0862">Zinc</keyword>
<keyword evidence="1" id="KW-0863">Zinc-finger</keyword>
<dbReference type="STRING" id="75913.A0A0K0EZ00"/>
<feature type="domain" description="CCHC-type" evidence="2">
    <location>
        <begin position="12"/>
        <end position="29"/>
    </location>
</feature>
<organism evidence="3 4">
    <name type="scientific">Strongyloides venezuelensis</name>
    <name type="common">Threadworm</name>
    <dbReference type="NCBI Taxonomy" id="75913"/>
    <lineage>
        <taxon>Eukaryota</taxon>
        <taxon>Metazoa</taxon>
        <taxon>Ecdysozoa</taxon>
        <taxon>Nematoda</taxon>
        <taxon>Chromadorea</taxon>
        <taxon>Rhabditida</taxon>
        <taxon>Tylenchina</taxon>
        <taxon>Panagrolaimomorpha</taxon>
        <taxon>Strongyloidoidea</taxon>
        <taxon>Strongyloididae</taxon>
        <taxon>Strongyloides</taxon>
    </lineage>
</organism>
<dbReference type="InterPro" id="IPR001878">
    <property type="entry name" value="Znf_CCHC"/>
</dbReference>
<reference evidence="4" key="2">
    <citation type="submission" date="2015-08" db="UniProtKB">
        <authorList>
            <consortium name="WormBaseParasite"/>
        </authorList>
    </citation>
    <scope>IDENTIFICATION</scope>
</reference>
<dbReference type="GO" id="GO:0003676">
    <property type="term" value="F:nucleic acid binding"/>
    <property type="evidence" value="ECO:0007669"/>
    <property type="project" value="InterPro"/>
</dbReference>
<dbReference type="SMART" id="SM00343">
    <property type="entry name" value="ZnF_C2HC"/>
    <property type="match status" value="1"/>
</dbReference>